<reference evidence="1 2" key="1">
    <citation type="submission" date="2018-04" db="EMBL/GenBank/DDBJ databases">
        <title>Draft genome sequence of Pseudomonas syringae pv. actinidiae biovar 3 strains isolated from kiwifruit in Kagawa prefecture.</title>
        <authorList>
            <person name="Tabuchi M."/>
            <person name="Saito M."/>
            <person name="Fujiwara S."/>
            <person name="Sasa N."/>
            <person name="Akimitsu K."/>
            <person name="Gomi K."/>
            <person name="Konishi-Sugita S."/>
            <person name="Hamano K."/>
            <person name="Kataoka I."/>
        </authorList>
    </citation>
    <scope>NUCLEOTIDE SEQUENCE [LARGE SCALE GENOMIC DNA]</scope>
    <source>
        <strain evidence="1 2">MAFF212211</strain>
    </source>
</reference>
<sequence>MRSVLAVIMATCCANMFGGHGMQVQQADLAAFAVDP</sequence>
<comment type="caution">
    <text evidence="1">The sequence shown here is derived from an EMBL/GenBank/DDBJ whole genome shotgun (WGS) entry which is preliminary data.</text>
</comment>
<dbReference type="EMBL" id="BGKA01000324">
    <property type="protein sequence ID" value="GBH21608.1"/>
    <property type="molecule type" value="Genomic_DNA"/>
</dbReference>
<dbReference type="AlphaFoldDB" id="A0AAN4QEU3"/>
<organism evidence="1 2">
    <name type="scientific">Pseudomonas syringae pv. actinidiae</name>
    <dbReference type="NCBI Taxonomy" id="103796"/>
    <lineage>
        <taxon>Bacteria</taxon>
        <taxon>Pseudomonadati</taxon>
        <taxon>Pseudomonadota</taxon>
        <taxon>Gammaproteobacteria</taxon>
        <taxon>Pseudomonadales</taxon>
        <taxon>Pseudomonadaceae</taxon>
        <taxon>Pseudomonas</taxon>
        <taxon>Pseudomonas syringae</taxon>
    </lineage>
</organism>
<protein>
    <submittedName>
        <fullName evidence="1">Uncharacterized protein</fullName>
    </submittedName>
</protein>
<evidence type="ECO:0000313" key="2">
    <source>
        <dbReference type="Proteomes" id="UP000248291"/>
    </source>
</evidence>
<dbReference type="Proteomes" id="UP000248291">
    <property type="component" value="Unassembled WGS sequence"/>
</dbReference>
<accession>A0AAN4QEU3</accession>
<name>A0AAN4QEU3_PSESF</name>
<gene>
    <name evidence="1" type="ORF">KPSA3_07658</name>
</gene>
<evidence type="ECO:0000313" key="1">
    <source>
        <dbReference type="EMBL" id="GBH21608.1"/>
    </source>
</evidence>
<proteinExistence type="predicted"/>